<accession>A0ABQ4WLA7</accession>
<protein>
    <submittedName>
        <fullName evidence="1">Uncharacterized protein</fullName>
    </submittedName>
</protein>
<comment type="caution">
    <text evidence="1">The sequence shown here is derived from an EMBL/GenBank/DDBJ whole genome shotgun (WGS) entry which is preliminary data.</text>
</comment>
<dbReference type="EMBL" id="BQNB010008741">
    <property type="protein sequence ID" value="GJS53652.1"/>
    <property type="molecule type" value="Genomic_DNA"/>
</dbReference>
<proteinExistence type="predicted"/>
<gene>
    <name evidence="1" type="ORF">Tco_0627014</name>
</gene>
<reference evidence="1" key="1">
    <citation type="journal article" date="2022" name="Int. J. Mol. Sci.">
        <title>Draft Genome of Tanacetum Coccineum: Genomic Comparison of Closely Related Tanacetum-Family Plants.</title>
        <authorList>
            <person name="Yamashiro T."/>
            <person name="Shiraishi A."/>
            <person name="Nakayama K."/>
            <person name="Satake H."/>
        </authorList>
    </citation>
    <scope>NUCLEOTIDE SEQUENCE</scope>
</reference>
<name>A0ABQ4WLA7_9ASTR</name>
<sequence length="212" mass="23917">MNSVDMSPPNIRQIDALSTRRTSTQIFNHSIDGILNAVEGLINHGVPLDPQAADLARNAGKARFAFETLHQRIQVRKFPANIIELFPYLGLPIEEVSDALGVTVKLLKKRCSDMGIMWPRGSSVTSLLVVVQFTNMVRRFNGRRFRINRNSNFQVVRHTVVPAAVAAQGQTELHVEIDGVRFGPLLTDHQWQEVVNHPYNQHRINLLAVIRE</sequence>
<evidence type="ECO:0000313" key="1">
    <source>
        <dbReference type="EMBL" id="GJS53652.1"/>
    </source>
</evidence>
<reference evidence="1" key="2">
    <citation type="submission" date="2022-01" db="EMBL/GenBank/DDBJ databases">
        <authorList>
            <person name="Yamashiro T."/>
            <person name="Shiraishi A."/>
            <person name="Satake H."/>
            <person name="Nakayama K."/>
        </authorList>
    </citation>
    <scope>NUCLEOTIDE SEQUENCE</scope>
</reference>
<evidence type="ECO:0000313" key="2">
    <source>
        <dbReference type="Proteomes" id="UP001151760"/>
    </source>
</evidence>
<keyword evidence="2" id="KW-1185">Reference proteome</keyword>
<organism evidence="1 2">
    <name type="scientific">Tanacetum coccineum</name>
    <dbReference type="NCBI Taxonomy" id="301880"/>
    <lineage>
        <taxon>Eukaryota</taxon>
        <taxon>Viridiplantae</taxon>
        <taxon>Streptophyta</taxon>
        <taxon>Embryophyta</taxon>
        <taxon>Tracheophyta</taxon>
        <taxon>Spermatophyta</taxon>
        <taxon>Magnoliopsida</taxon>
        <taxon>eudicotyledons</taxon>
        <taxon>Gunneridae</taxon>
        <taxon>Pentapetalae</taxon>
        <taxon>asterids</taxon>
        <taxon>campanulids</taxon>
        <taxon>Asterales</taxon>
        <taxon>Asteraceae</taxon>
        <taxon>Asteroideae</taxon>
        <taxon>Anthemideae</taxon>
        <taxon>Anthemidinae</taxon>
        <taxon>Tanacetum</taxon>
    </lineage>
</organism>
<dbReference type="Proteomes" id="UP001151760">
    <property type="component" value="Unassembled WGS sequence"/>
</dbReference>